<accession>A0A453CX18</accession>
<reference evidence="2" key="1">
    <citation type="journal article" date="2014" name="Science">
        <title>Ancient hybridizations among the ancestral genomes of bread wheat.</title>
        <authorList>
            <consortium name="International Wheat Genome Sequencing Consortium,"/>
            <person name="Marcussen T."/>
            <person name="Sandve S.R."/>
            <person name="Heier L."/>
            <person name="Spannagl M."/>
            <person name="Pfeifer M."/>
            <person name="Jakobsen K.S."/>
            <person name="Wulff B.B."/>
            <person name="Steuernagel B."/>
            <person name="Mayer K.F."/>
            <person name="Olsen O.A."/>
        </authorList>
    </citation>
    <scope>NUCLEOTIDE SEQUENCE [LARGE SCALE GENOMIC DNA]</scope>
    <source>
        <strain evidence="2">cv. AL8/78</strain>
    </source>
</reference>
<protein>
    <submittedName>
        <fullName evidence="1">Uncharacterized protein</fullName>
    </submittedName>
</protein>
<evidence type="ECO:0000313" key="1">
    <source>
        <dbReference type="EnsemblPlants" id="AET2Gv20993500.1"/>
    </source>
</evidence>
<reference evidence="2" key="2">
    <citation type="journal article" date="2017" name="Nat. Plants">
        <title>The Aegilops tauschii genome reveals multiple impacts of transposons.</title>
        <authorList>
            <person name="Zhao G."/>
            <person name="Zou C."/>
            <person name="Li K."/>
            <person name="Wang K."/>
            <person name="Li T."/>
            <person name="Gao L."/>
            <person name="Zhang X."/>
            <person name="Wang H."/>
            <person name="Yang Z."/>
            <person name="Liu X."/>
            <person name="Jiang W."/>
            <person name="Mao L."/>
            <person name="Kong X."/>
            <person name="Jiao Y."/>
            <person name="Jia J."/>
        </authorList>
    </citation>
    <scope>NUCLEOTIDE SEQUENCE [LARGE SCALE GENOMIC DNA]</scope>
    <source>
        <strain evidence="2">cv. AL8/78</strain>
    </source>
</reference>
<evidence type="ECO:0000313" key="2">
    <source>
        <dbReference type="Proteomes" id="UP000015105"/>
    </source>
</evidence>
<dbReference type="Proteomes" id="UP000015105">
    <property type="component" value="Chromosome 2D"/>
</dbReference>
<keyword evidence="2" id="KW-1185">Reference proteome</keyword>
<dbReference type="Gramene" id="AET2Gv20993500.1">
    <property type="protein sequence ID" value="AET2Gv20993500.1"/>
    <property type="gene ID" value="AET2Gv20993500"/>
</dbReference>
<reference evidence="1" key="3">
    <citation type="journal article" date="2017" name="Nature">
        <title>Genome sequence of the progenitor of the wheat D genome Aegilops tauschii.</title>
        <authorList>
            <person name="Luo M.C."/>
            <person name="Gu Y.Q."/>
            <person name="Puiu D."/>
            <person name="Wang H."/>
            <person name="Twardziok S.O."/>
            <person name="Deal K.R."/>
            <person name="Huo N."/>
            <person name="Zhu T."/>
            <person name="Wang L."/>
            <person name="Wang Y."/>
            <person name="McGuire P.E."/>
            <person name="Liu S."/>
            <person name="Long H."/>
            <person name="Ramasamy R.K."/>
            <person name="Rodriguez J.C."/>
            <person name="Van S.L."/>
            <person name="Yuan L."/>
            <person name="Wang Z."/>
            <person name="Xia Z."/>
            <person name="Xiao L."/>
            <person name="Anderson O.D."/>
            <person name="Ouyang S."/>
            <person name="Liang Y."/>
            <person name="Zimin A.V."/>
            <person name="Pertea G."/>
            <person name="Qi P."/>
            <person name="Bennetzen J.L."/>
            <person name="Dai X."/>
            <person name="Dawson M.W."/>
            <person name="Muller H.G."/>
            <person name="Kugler K."/>
            <person name="Rivarola-Duarte L."/>
            <person name="Spannagl M."/>
            <person name="Mayer K.F.X."/>
            <person name="Lu F.H."/>
            <person name="Bevan M.W."/>
            <person name="Leroy P."/>
            <person name="Li P."/>
            <person name="You F.M."/>
            <person name="Sun Q."/>
            <person name="Liu Z."/>
            <person name="Lyons E."/>
            <person name="Wicker T."/>
            <person name="Salzberg S.L."/>
            <person name="Devos K.M."/>
            <person name="Dvorak J."/>
        </authorList>
    </citation>
    <scope>NUCLEOTIDE SEQUENCE [LARGE SCALE GENOMIC DNA]</scope>
    <source>
        <strain evidence="1">cv. AL8/78</strain>
    </source>
</reference>
<name>A0A453CX18_AEGTS</name>
<dbReference type="EnsemblPlants" id="AET2Gv20993500.1">
    <property type="protein sequence ID" value="AET2Gv20993500.1"/>
    <property type="gene ID" value="AET2Gv20993500"/>
</dbReference>
<reference evidence="1" key="5">
    <citation type="journal article" date="2021" name="G3 (Bethesda)">
        <title>Aegilops tauschii genome assembly Aet v5.0 features greater sequence contiguity and improved annotation.</title>
        <authorList>
            <person name="Wang L."/>
            <person name="Zhu T."/>
            <person name="Rodriguez J.C."/>
            <person name="Deal K.R."/>
            <person name="Dubcovsky J."/>
            <person name="McGuire P.E."/>
            <person name="Lux T."/>
            <person name="Spannagl M."/>
            <person name="Mayer K.F.X."/>
            <person name="Baldrich P."/>
            <person name="Meyers B.C."/>
            <person name="Huo N."/>
            <person name="Gu Y.Q."/>
            <person name="Zhou H."/>
            <person name="Devos K.M."/>
            <person name="Bennetzen J.L."/>
            <person name="Unver T."/>
            <person name="Budak H."/>
            <person name="Gulick P.J."/>
            <person name="Galiba G."/>
            <person name="Kalapos B."/>
            <person name="Nelson D.R."/>
            <person name="Li P."/>
            <person name="You F.M."/>
            <person name="Luo M.C."/>
            <person name="Dvorak J."/>
        </authorList>
    </citation>
    <scope>NUCLEOTIDE SEQUENCE [LARGE SCALE GENOMIC DNA]</scope>
    <source>
        <strain evidence="1">cv. AL8/78</strain>
    </source>
</reference>
<dbReference type="AlphaFoldDB" id="A0A453CX18"/>
<proteinExistence type="predicted"/>
<sequence length="56" mass="6299">PAIALSHTSTSVHELERSMAGLDLGTAATRYVHQFHHLHPDLQLQQNSYAKQQHEP</sequence>
<reference evidence="1" key="4">
    <citation type="submission" date="2019-03" db="UniProtKB">
        <authorList>
            <consortium name="EnsemblPlants"/>
        </authorList>
    </citation>
    <scope>IDENTIFICATION</scope>
</reference>
<organism evidence="1 2">
    <name type="scientific">Aegilops tauschii subsp. strangulata</name>
    <name type="common">Goatgrass</name>
    <dbReference type="NCBI Taxonomy" id="200361"/>
    <lineage>
        <taxon>Eukaryota</taxon>
        <taxon>Viridiplantae</taxon>
        <taxon>Streptophyta</taxon>
        <taxon>Embryophyta</taxon>
        <taxon>Tracheophyta</taxon>
        <taxon>Spermatophyta</taxon>
        <taxon>Magnoliopsida</taxon>
        <taxon>Liliopsida</taxon>
        <taxon>Poales</taxon>
        <taxon>Poaceae</taxon>
        <taxon>BOP clade</taxon>
        <taxon>Pooideae</taxon>
        <taxon>Triticodae</taxon>
        <taxon>Triticeae</taxon>
        <taxon>Triticinae</taxon>
        <taxon>Aegilops</taxon>
    </lineage>
</organism>